<name>A0AAX4PGX5_9CHLO</name>
<proteinExistence type="predicted"/>
<feature type="domain" description="ODAD1 central coiled coil region" evidence="4">
    <location>
        <begin position="130"/>
        <end position="408"/>
    </location>
</feature>
<organism evidence="5 6">
    <name type="scientific">Chloropicon roscoffensis</name>
    <dbReference type="NCBI Taxonomy" id="1461544"/>
    <lineage>
        <taxon>Eukaryota</taxon>
        <taxon>Viridiplantae</taxon>
        <taxon>Chlorophyta</taxon>
        <taxon>Chloropicophyceae</taxon>
        <taxon>Chloropicales</taxon>
        <taxon>Chloropicaceae</taxon>
        <taxon>Chloropicon</taxon>
    </lineage>
</organism>
<dbReference type="GO" id="GO:0097542">
    <property type="term" value="C:ciliary tip"/>
    <property type="evidence" value="ECO:0007669"/>
    <property type="project" value="TreeGrafter"/>
</dbReference>
<dbReference type="Pfam" id="PF21773">
    <property type="entry name" value="ODAD1_CC"/>
    <property type="match status" value="1"/>
</dbReference>
<keyword evidence="6" id="KW-1185">Reference proteome</keyword>
<dbReference type="InterPro" id="IPR049258">
    <property type="entry name" value="ODAD1_CC"/>
</dbReference>
<gene>
    <name evidence="5" type="ORF">HKI87_12g70010</name>
</gene>
<keyword evidence="1 2" id="KW-0175">Coiled coil</keyword>
<evidence type="ECO:0000313" key="5">
    <source>
        <dbReference type="EMBL" id="WZN65442.1"/>
    </source>
</evidence>
<protein>
    <submittedName>
        <fullName evidence="5">Coiled-coil domain-containing protein</fullName>
    </submittedName>
</protein>
<dbReference type="GO" id="GO:0003341">
    <property type="term" value="P:cilium movement"/>
    <property type="evidence" value="ECO:0007669"/>
    <property type="project" value="InterPro"/>
</dbReference>
<evidence type="ECO:0000256" key="3">
    <source>
        <dbReference type="SAM" id="MobiDB-lite"/>
    </source>
</evidence>
<dbReference type="GO" id="GO:0035253">
    <property type="term" value="C:ciliary rootlet"/>
    <property type="evidence" value="ECO:0007669"/>
    <property type="project" value="TreeGrafter"/>
</dbReference>
<dbReference type="Proteomes" id="UP001472866">
    <property type="component" value="Chromosome 12"/>
</dbReference>
<evidence type="ECO:0000259" key="4">
    <source>
        <dbReference type="Pfam" id="PF21773"/>
    </source>
</evidence>
<dbReference type="AlphaFoldDB" id="A0AAX4PGX5"/>
<dbReference type="GO" id="GO:0036158">
    <property type="term" value="P:outer dynein arm assembly"/>
    <property type="evidence" value="ECO:0007669"/>
    <property type="project" value="InterPro"/>
</dbReference>
<accession>A0AAX4PGX5</accession>
<dbReference type="PANTHER" id="PTHR46518">
    <property type="entry name" value="COILED-COIL DOMAIN-CONTAINING PROTEIN 151"/>
    <property type="match status" value="1"/>
</dbReference>
<evidence type="ECO:0000256" key="2">
    <source>
        <dbReference type="SAM" id="Coils"/>
    </source>
</evidence>
<dbReference type="GO" id="GO:0036064">
    <property type="term" value="C:ciliary basal body"/>
    <property type="evidence" value="ECO:0007669"/>
    <property type="project" value="TreeGrafter"/>
</dbReference>
<sequence length="527" mass="61144">MRTKSRNTAEDKLAELQQKYALLEDDRKAHYEASQWTIKQNKETMLLAKSENKKLRNNLAKVRSAVSKGDPNEAEHRNLVGHARVLRKRYDECHTDVTKLSRELEKLRDNTKDLQRDAVRPTDEDSSEMRYIRLLENRLDKALVKYNEAHSIRKTYEQITVKLREDRVSFDNQLGMIEKTLRDREVDLGELVLMSHDANHAREVAKLELHSIEDQVATERNLRTRELKERKQQMKAKKELHAKIRKREKEKLENIQKESEMVYSDLKAAKQVKAKQKKQDEIMTAKVTTYQEAFQKIKEATGIYEVNELVQKVMNQDETKSNLRQLVKENQAKVDQKLEEKALLKSRLEEMKYTGSLSGDNHKVADQFEEILQTEEDQCLLMREQFEQSAKLLIEIKTGIMHLFEKLGEVKISKDDNLLQTQLNATLLDAIENDTISEMMILVEAKMMKALEYVQDDEAAKASITTQDLPDPGPGNMRVFIGVEGKNDDSDNSDNDSLLDRDILKSNSKKFELRKARKLSTRKGSKG</sequence>
<feature type="coiled-coil region" evidence="2">
    <location>
        <begin position="90"/>
        <end position="117"/>
    </location>
</feature>
<feature type="region of interest" description="Disordered" evidence="3">
    <location>
        <begin position="480"/>
        <end position="501"/>
    </location>
</feature>
<evidence type="ECO:0000313" key="6">
    <source>
        <dbReference type="Proteomes" id="UP001472866"/>
    </source>
</evidence>
<dbReference type="EMBL" id="CP151512">
    <property type="protein sequence ID" value="WZN65442.1"/>
    <property type="molecule type" value="Genomic_DNA"/>
</dbReference>
<reference evidence="5 6" key="1">
    <citation type="submission" date="2024-03" db="EMBL/GenBank/DDBJ databases">
        <title>Complete genome sequence of the green alga Chloropicon roscoffensis RCC1871.</title>
        <authorList>
            <person name="Lemieux C."/>
            <person name="Pombert J.-F."/>
            <person name="Otis C."/>
            <person name="Turmel M."/>
        </authorList>
    </citation>
    <scope>NUCLEOTIDE SEQUENCE [LARGE SCALE GENOMIC DNA]</scope>
    <source>
        <strain evidence="5 6">RCC1871</strain>
    </source>
</reference>
<feature type="coiled-coil region" evidence="2">
    <location>
        <begin position="6"/>
        <end position="65"/>
    </location>
</feature>
<evidence type="ECO:0000256" key="1">
    <source>
        <dbReference type="ARBA" id="ARBA00023054"/>
    </source>
</evidence>
<dbReference type="PANTHER" id="PTHR46518:SF1">
    <property type="entry name" value="OUTER DYNEIN ARM-DOCKING COMPLEX SUBUNIT 3"/>
    <property type="match status" value="1"/>
</dbReference>
<dbReference type="InterPro" id="IPR033192">
    <property type="entry name" value="ODAD3"/>
</dbReference>